<reference evidence="4" key="1">
    <citation type="journal article" date="2019" name="Int. J. Syst. Evol. Microbiol.">
        <title>The Global Catalogue of Microorganisms (GCM) 10K type strain sequencing project: providing services to taxonomists for standard genome sequencing and annotation.</title>
        <authorList>
            <consortium name="The Broad Institute Genomics Platform"/>
            <consortium name="The Broad Institute Genome Sequencing Center for Infectious Disease"/>
            <person name="Wu L."/>
            <person name="Ma J."/>
        </authorList>
    </citation>
    <scope>NUCLEOTIDE SEQUENCE [LARGE SCALE GENOMIC DNA]</scope>
    <source>
        <strain evidence="4">KCTC 62102</strain>
    </source>
</reference>
<evidence type="ECO:0000313" key="4">
    <source>
        <dbReference type="Proteomes" id="UP001595445"/>
    </source>
</evidence>
<evidence type="ECO:0000313" key="3">
    <source>
        <dbReference type="EMBL" id="MFC3087358.1"/>
    </source>
</evidence>
<dbReference type="NCBIfam" id="TIGR03317">
    <property type="entry name" value="ygfZ_signature"/>
    <property type="match status" value="1"/>
</dbReference>
<accession>A0ABV7DZH3</accession>
<organism evidence="3 4">
    <name type="scientific">Tabrizicola soli</name>
    <dbReference type="NCBI Taxonomy" id="2185115"/>
    <lineage>
        <taxon>Bacteria</taxon>
        <taxon>Pseudomonadati</taxon>
        <taxon>Pseudomonadota</taxon>
        <taxon>Alphaproteobacteria</taxon>
        <taxon>Rhodobacterales</taxon>
        <taxon>Paracoccaceae</taxon>
        <taxon>Tabrizicola</taxon>
    </lineage>
</organism>
<dbReference type="InterPro" id="IPR045179">
    <property type="entry name" value="YgfZ/GcvT"/>
</dbReference>
<name>A0ABV7DZH3_9RHOB</name>
<feature type="domain" description="CAF17 C-terminal" evidence="2">
    <location>
        <begin position="198"/>
        <end position="256"/>
    </location>
</feature>
<dbReference type="Proteomes" id="UP001595445">
    <property type="component" value="Unassembled WGS sequence"/>
</dbReference>
<protein>
    <submittedName>
        <fullName evidence="3">YgfZ/GcvT domain-containing protein</fullName>
    </submittedName>
</protein>
<evidence type="ECO:0000256" key="1">
    <source>
        <dbReference type="ARBA" id="ARBA00022946"/>
    </source>
</evidence>
<comment type="caution">
    <text evidence="3">The sequence shown here is derived from an EMBL/GenBank/DDBJ whole genome shotgun (WGS) entry which is preliminary data.</text>
</comment>
<dbReference type="PANTHER" id="PTHR22602">
    <property type="entry name" value="TRANSFERASE CAF17, MITOCHONDRIAL-RELATED"/>
    <property type="match status" value="1"/>
</dbReference>
<dbReference type="InterPro" id="IPR017703">
    <property type="entry name" value="YgfZ/GCV_T_CS"/>
</dbReference>
<evidence type="ECO:0000259" key="2">
    <source>
        <dbReference type="Pfam" id="PF25455"/>
    </source>
</evidence>
<dbReference type="InterPro" id="IPR027266">
    <property type="entry name" value="TrmE/GcvT-like"/>
</dbReference>
<dbReference type="EMBL" id="JBHRSM010000025">
    <property type="protein sequence ID" value="MFC3087358.1"/>
    <property type="molecule type" value="Genomic_DNA"/>
</dbReference>
<dbReference type="InterPro" id="IPR057460">
    <property type="entry name" value="CAF17_C"/>
</dbReference>
<dbReference type="Gene3D" id="3.30.1360.120">
    <property type="entry name" value="Probable tRNA modification gtpase trme, domain 1"/>
    <property type="match status" value="2"/>
</dbReference>
<dbReference type="Pfam" id="PF25455">
    <property type="entry name" value="Beta-barrel_CAF17_C"/>
    <property type="match status" value="1"/>
</dbReference>
<gene>
    <name evidence="3" type="ORF">ACFOD6_15005</name>
</gene>
<dbReference type="SUPFAM" id="SSF103025">
    <property type="entry name" value="Folate-binding domain"/>
    <property type="match status" value="1"/>
</dbReference>
<proteinExistence type="predicted"/>
<keyword evidence="1" id="KW-0809">Transit peptide</keyword>
<dbReference type="RefSeq" id="WP_242070006.1">
    <property type="nucleotide sequence ID" value="NZ_JAEACP010000001.1"/>
</dbReference>
<keyword evidence="4" id="KW-1185">Reference proteome</keyword>
<sequence>MMDPTLGEAAPNRTVIALTGKDALRFLQGLVSNDVRPLEHGPGLVWAALLTPQGKYLADFFIARDAEGQLLLDIATPLAADTLRRLAMYRLRADVQLQPTELQVLRGLGDAPEGALPDPRHPALGWRGFSTLPGQPPRIDWDAIRVAHLIPESGIELVPDDSYILEHGFERLHGVDFRKGCYVGQEVTARMKHKTELRKGLVRVEVEGSAPVGSEILADGKPAGVLYTQAGGQGIAYLRHDRAGGTLTAAAARLRLA</sequence>
<dbReference type="PANTHER" id="PTHR22602:SF0">
    <property type="entry name" value="TRANSFERASE CAF17, MITOCHONDRIAL-RELATED"/>
    <property type="match status" value="1"/>
</dbReference>